<protein>
    <submittedName>
        <fullName evidence="2">Protein spinster-like protein 1</fullName>
    </submittedName>
</protein>
<dbReference type="AlphaFoldDB" id="A0A8J6L2N5"/>
<organism evidence="2 3">
    <name type="scientific">Microtus ochrogaster</name>
    <name type="common">Prairie vole</name>
    <dbReference type="NCBI Taxonomy" id="79684"/>
    <lineage>
        <taxon>Eukaryota</taxon>
        <taxon>Metazoa</taxon>
        <taxon>Chordata</taxon>
        <taxon>Craniata</taxon>
        <taxon>Vertebrata</taxon>
        <taxon>Euteleostomi</taxon>
        <taxon>Mammalia</taxon>
        <taxon>Eutheria</taxon>
        <taxon>Euarchontoglires</taxon>
        <taxon>Glires</taxon>
        <taxon>Rodentia</taxon>
        <taxon>Myomorpha</taxon>
        <taxon>Muroidea</taxon>
        <taxon>Cricetidae</taxon>
        <taxon>Arvicolinae</taxon>
        <taxon>Microtus</taxon>
    </lineage>
</organism>
<accession>A0A8J6L2N5</accession>
<dbReference type="Proteomes" id="UP000710432">
    <property type="component" value="Unassembled WGS sequence"/>
</dbReference>
<sequence length="100" mass="10761">MRSDPCWTLSAEVFQSVLFHLMGNAGRPYIIGLISDCVRDALLLLVQVLGPILLICAVSLCFPGTFSGASFRGTTSSIEGDGCWTQAWVAEPVTRNAVLQ</sequence>
<keyword evidence="1" id="KW-1133">Transmembrane helix</keyword>
<comment type="caution">
    <text evidence="2">The sequence shown here is derived from an EMBL/GenBank/DDBJ whole genome shotgun (WGS) entry which is preliminary data.</text>
</comment>
<reference evidence="2" key="1">
    <citation type="submission" date="2020-03" db="EMBL/GenBank/DDBJ databases">
        <title>Studies in the Genomics of Life Span.</title>
        <authorList>
            <person name="Glass D."/>
        </authorList>
    </citation>
    <scope>NUCLEOTIDE SEQUENCE</scope>
    <source>
        <strain evidence="2">LTLLF</strain>
        <tissue evidence="2">Muscle</tissue>
    </source>
</reference>
<dbReference type="EMBL" id="JAATJU010014700">
    <property type="protein sequence ID" value="KAH0517614.1"/>
    <property type="molecule type" value="Genomic_DNA"/>
</dbReference>
<evidence type="ECO:0000313" key="2">
    <source>
        <dbReference type="EMBL" id="KAH0517614.1"/>
    </source>
</evidence>
<evidence type="ECO:0000256" key="1">
    <source>
        <dbReference type="SAM" id="Phobius"/>
    </source>
</evidence>
<evidence type="ECO:0000313" key="3">
    <source>
        <dbReference type="Proteomes" id="UP000710432"/>
    </source>
</evidence>
<keyword evidence="1" id="KW-0812">Transmembrane</keyword>
<proteinExistence type="predicted"/>
<name>A0A8J6L2N5_MICOH</name>
<keyword evidence="1" id="KW-0472">Membrane</keyword>
<feature type="transmembrane region" description="Helical" evidence="1">
    <location>
        <begin position="41"/>
        <end position="62"/>
    </location>
</feature>
<gene>
    <name evidence="2" type="ORF">LTLLF_119495</name>
</gene>